<evidence type="ECO:0000256" key="3">
    <source>
        <dbReference type="ARBA" id="ARBA00022771"/>
    </source>
</evidence>
<name>A0A059AD33_EUCGR</name>
<keyword evidence="2" id="KW-0479">Metal-binding</keyword>
<feature type="compositionally biased region" description="Polar residues" evidence="8">
    <location>
        <begin position="225"/>
        <end position="237"/>
    </location>
</feature>
<dbReference type="InterPro" id="IPR047578">
    <property type="entry name" value="OBE1-like_PHD"/>
</dbReference>
<feature type="compositionally biased region" description="Low complexity" evidence="8">
    <location>
        <begin position="22"/>
        <end position="38"/>
    </location>
</feature>
<feature type="compositionally biased region" description="Basic and acidic residues" evidence="8">
    <location>
        <begin position="342"/>
        <end position="396"/>
    </location>
</feature>
<dbReference type="Gramene" id="KCW51748">
    <property type="protein sequence ID" value="KCW51748"/>
    <property type="gene ID" value="EUGRSUZ_J01209"/>
</dbReference>
<dbReference type="OrthoDB" id="784473at2759"/>
<dbReference type="GO" id="GO:0008270">
    <property type="term" value="F:zinc ion binding"/>
    <property type="evidence" value="ECO:0007669"/>
    <property type="project" value="UniProtKB-KW"/>
</dbReference>
<feature type="compositionally biased region" description="Basic and acidic residues" evidence="8">
    <location>
        <begin position="57"/>
        <end position="90"/>
    </location>
</feature>
<feature type="compositionally biased region" description="Basic and acidic residues" evidence="8">
    <location>
        <begin position="1"/>
        <end position="19"/>
    </location>
</feature>
<feature type="compositionally biased region" description="Basic and acidic residues" evidence="8">
    <location>
        <begin position="169"/>
        <end position="194"/>
    </location>
</feature>
<feature type="coiled-coil region" evidence="7">
    <location>
        <begin position="1157"/>
        <end position="1253"/>
    </location>
</feature>
<dbReference type="GO" id="GO:0010071">
    <property type="term" value="P:root meristem specification"/>
    <property type="evidence" value="ECO:0000318"/>
    <property type="project" value="GO_Central"/>
</dbReference>
<organism evidence="11">
    <name type="scientific">Eucalyptus grandis</name>
    <name type="common">Flooded gum</name>
    <dbReference type="NCBI Taxonomy" id="71139"/>
    <lineage>
        <taxon>Eukaryota</taxon>
        <taxon>Viridiplantae</taxon>
        <taxon>Streptophyta</taxon>
        <taxon>Embryophyta</taxon>
        <taxon>Tracheophyta</taxon>
        <taxon>Spermatophyta</taxon>
        <taxon>Magnoliopsida</taxon>
        <taxon>eudicotyledons</taxon>
        <taxon>Gunneridae</taxon>
        <taxon>Pentapetalae</taxon>
        <taxon>rosids</taxon>
        <taxon>malvids</taxon>
        <taxon>Myrtales</taxon>
        <taxon>Myrtaceae</taxon>
        <taxon>Myrtoideae</taxon>
        <taxon>Eucalypteae</taxon>
        <taxon>Eucalyptus</taxon>
    </lineage>
</organism>
<protein>
    <submittedName>
        <fullName evidence="11">Uncharacterized protein</fullName>
    </submittedName>
</protein>
<dbReference type="GO" id="GO:0005634">
    <property type="term" value="C:nucleus"/>
    <property type="evidence" value="ECO:0000318"/>
    <property type="project" value="GO_Central"/>
</dbReference>
<feature type="compositionally biased region" description="Basic and acidic residues" evidence="8">
    <location>
        <begin position="288"/>
        <end position="297"/>
    </location>
</feature>
<feature type="compositionally biased region" description="Basic and acidic residues" evidence="8">
    <location>
        <begin position="98"/>
        <end position="116"/>
    </location>
</feature>
<feature type="compositionally biased region" description="Basic and acidic residues" evidence="8">
    <location>
        <begin position="446"/>
        <end position="474"/>
    </location>
</feature>
<feature type="region of interest" description="Disordered" evidence="8">
    <location>
        <begin position="1"/>
        <end position="489"/>
    </location>
</feature>
<dbReference type="OMA" id="ECDCKIC"/>
<dbReference type="PRINTS" id="PR01544">
    <property type="entry name" value="ARATH130DUF"/>
</dbReference>
<dbReference type="GO" id="GO:0010492">
    <property type="term" value="P:maintenance of shoot apical meristem identity"/>
    <property type="evidence" value="ECO:0000318"/>
    <property type="project" value="GO_Central"/>
</dbReference>
<dbReference type="FunCoup" id="A0A059AD33">
    <property type="interactions" value="1687"/>
</dbReference>
<evidence type="ECO:0000256" key="8">
    <source>
        <dbReference type="SAM" id="MobiDB-lite"/>
    </source>
</evidence>
<dbReference type="CDD" id="cd15612">
    <property type="entry name" value="PHD_OBE1_like"/>
    <property type="match status" value="1"/>
</dbReference>
<dbReference type="KEGG" id="egr:104421889"/>
<dbReference type="InParanoid" id="A0A059AD33"/>
<evidence type="ECO:0000256" key="2">
    <source>
        <dbReference type="ARBA" id="ARBA00022723"/>
    </source>
</evidence>
<feature type="domain" description="Oberon coiled-coil region" evidence="10">
    <location>
        <begin position="1132"/>
        <end position="1244"/>
    </location>
</feature>
<evidence type="ECO:0000256" key="5">
    <source>
        <dbReference type="ARBA" id="ARBA00023054"/>
    </source>
</evidence>
<keyword evidence="4" id="KW-0862">Zinc</keyword>
<feature type="compositionally biased region" description="Basic and acidic residues" evidence="8">
    <location>
        <begin position="415"/>
        <end position="426"/>
    </location>
</feature>
<dbReference type="EMBL" id="KK198762">
    <property type="protein sequence ID" value="KCW51748.1"/>
    <property type="molecule type" value="Genomic_DNA"/>
</dbReference>
<evidence type="ECO:0000256" key="1">
    <source>
        <dbReference type="ARBA" id="ARBA00004123"/>
    </source>
</evidence>
<evidence type="ECO:0000313" key="11">
    <source>
        <dbReference type="EMBL" id="KCW51748.1"/>
    </source>
</evidence>
<dbReference type="GO" id="GO:0010468">
    <property type="term" value="P:regulation of gene expression"/>
    <property type="evidence" value="ECO:0000318"/>
    <property type="project" value="GO_Central"/>
</dbReference>
<keyword evidence="6" id="KW-0539">Nucleus</keyword>
<evidence type="ECO:0000256" key="6">
    <source>
        <dbReference type="ARBA" id="ARBA00023242"/>
    </source>
</evidence>
<evidence type="ECO:0000259" key="10">
    <source>
        <dbReference type="Pfam" id="PF16312"/>
    </source>
</evidence>
<feature type="domain" description="Oberon-like PHD finger" evidence="9">
    <location>
        <begin position="905"/>
        <end position="1027"/>
    </location>
</feature>
<dbReference type="Pfam" id="PF07227">
    <property type="entry name" value="PHD_Oberon"/>
    <property type="match status" value="1"/>
</dbReference>
<dbReference type="InterPro" id="IPR032535">
    <property type="entry name" value="Oberon_CC"/>
</dbReference>
<feature type="region of interest" description="Disordered" evidence="8">
    <location>
        <begin position="736"/>
        <end position="759"/>
    </location>
</feature>
<evidence type="ECO:0000259" key="9">
    <source>
        <dbReference type="Pfam" id="PF07227"/>
    </source>
</evidence>
<dbReference type="PANTHER" id="PTHR21736">
    <property type="entry name" value="VERNALIZATION-INSENSITIVE PROTEIN 3"/>
    <property type="match status" value="1"/>
</dbReference>
<sequence>MKRLRSSDDLDYYGDKSLCKDSASNRSSSSSHRSGFYSPKPGDAPPRKVLLTSYSSRYDRDRPLDDDARDALRIPRKRSDHDLERYDRRKLLGSGFGPDRHGERKGHGADFAERADGYGGNGRGVAHRSDGFSGPKKEFPKGFRSERDRSRREGSTSSSSWQRFGNGSKEVDEGRSFRAGFMEDRERKALRDVKSPTWSRDSGSEQSRRGFRDGKVREKEKEKSPSVSRGDSGSEQQSRMRSRSRSPPPKHQEAGEVKEKDKEKEKEKEKEEEKEKEKSPSWSSGRSRSVETKKQEESSLAESGSSSEMEEGELEPEAAGELGSAPEVGSGGSPQKAVQLESGHREVVESEGRAEAAEEVNKSPCEEGKDCPEESPVEEKREHTDEASQDHRKTSNDEMSGSNDEESETESDSAIVKDREILKGEEESWGGHLESAEEAIQYRKHLHDEEPPKQDKAIDLQLKEEDADSQELKLGEPAGSSLPDDSTGLAGERLVHSFKDKGKSVAFMPIEVAEVAKERVWIEREFRDVVSSRDMDMEGPSTRGFELFSSSPVRKAEKSDNAGITGQKDDKLGMEQLDLSLSLPNVLLPIGATGDNTTAAAPASPSQCRSVQSWSTFRTNSEGFTQSFSGSQSFFHNPSCSLTQNSVDYEQSVKSRPLFQGVDWQALAQNEAKPNEAPVYQGSLSNGNGSLYQSQAVLGNSNSDLIQALNLRAEGSGKMHSGLDKQLSFNKQVMGGQTKRHDDVKSPSQSIGSHEMGTSYGFDKKQAAREKHGGSLYRSGSQKERDQQLMDGSGTEFVESLIEKIVSEPLYEIARKFREMREESLACFKESIRELMLNKDKHRQLLAFREALQNRSDITVEMLLKCHQTQLDILVALKTGLPDYLQLPSSLPSSDLAEIFLNLRCKNVSCRSALPASGCDCKVCVKSGFCSDCMCLVCSKFDMASDTCKWVGCDVCLHWCHVECAIRESYIRNGHSATGTQGMTEMQFHCVACNHPSEMFGFVKEVFQNFARGWNIENFYRELEYVKRIFHVSKDLRGKRLYEVADQMMVRLANNANLPEVYSYIMTFLNESNSAKYDKTLDSGIERGKGVNNVAGASQDMSWVTGAVVERVPFQGERLSSTIPSPNIGRSDQHALELELQRSDKKEPLFDELESIVRIKKAEAKMFQKRADDARREAEGLKRIAVAKSEKIEEEYTARIAKLRLAEAEELRRKKLEELQALERAHLEYFNMKIRMEADIKDLLLRMEATQRNLAL</sequence>
<feature type="compositionally biased region" description="Basic and acidic residues" evidence="8">
    <location>
        <begin position="127"/>
        <end position="154"/>
    </location>
</feature>
<keyword evidence="5 7" id="KW-0175">Coiled coil</keyword>
<dbReference type="Pfam" id="PF16312">
    <property type="entry name" value="Oberon_cc"/>
    <property type="match status" value="1"/>
</dbReference>
<feature type="compositionally biased region" description="Low complexity" evidence="8">
    <location>
        <begin position="298"/>
        <end position="307"/>
    </location>
</feature>
<proteinExistence type="predicted"/>
<reference evidence="11" key="1">
    <citation type="submission" date="2013-07" db="EMBL/GenBank/DDBJ databases">
        <title>The genome of Eucalyptus grandis.</title>
        <authorList>
            <person name="Schmutz J."/>
            <person name="Hayes R."/>
            <person name="Myburg A."/>
            <person name="Tuskan G."/>
            <person name="Grattapaglia D."/>
            <person name="Rokhsar D.S."/>
        </authorList>
    </citation>
    <scope>NUCLEOTIDE SEQUENCE</scope>
    <source>
        <tissue evidence="11">Leaf extractions</tissue>
    </source>
</reference>
<accession>A0A059AD33</accession>
<evidence type="ECO:0000256" key="7">
    <source>
        <dbReference type="SAM" id="Coils"/>
    </source>
</evidence>
<feature type="compositionally biased region" description="Basic and acidic residues" evidence="8">
    <location>
        <begin position="250"/>
        <end position="279"/>
    </location>
</feature>
<keyword evidence="3" id="KW-0863">Zinc-finger</keyword>
<dbReference type="PANTHER" id="PTHR21736:SF20">
    <property type="entry name" value="PROTEIN OBERON 4"/>
    <property type="match status" value="1"/>
</dbReference>
<dbReference type="eggNOG" id="ENOG502QPTA">
    <property type="taxonomic scope" value="Eukaryota"/>
</dbReference>
<dbReference type="AlphaFoldDB" id="A0A059AD33"/>
<evidence type="ECO:0000256" key="4">
    <source>
        <dbReference type="ARBA" id="ARBA00022833"/>
    </source>
</evidence>
<dbReference type="GO" id="GO:0010078">
    <property type="term" value="P:maintenance of root meristem identity"/>
    <property type="evidence" value="ECO:0000318"/>
    <property type="project" value="GO_Central"/>
</dbReference>
<dbReference type="InterPro" id="IPR032881">
    <property type="entry name" value="Oberon-like_PHD"/>
</dbReference>
<feature type="compositionally biased region" description="Acidic residues" evidence="8">
    <location>
        <begin position="308"/>
        <end position="318"/>
    </location>
</feature>
<feature type="compositionally biased region" description="Basic and acidic residues" evidence="8">
    <location>
        <begin position="202"/>
        <end position="224"/>
    </location>
</feature>
<dbReference type="STRING" id="71139.A0A059AD33"/>
<feature type="region of interest" description="Disordered" evidence="8">
    <location>
        <begin position="771"/>
        <end position="792"/>
    </location>
</feature>
<dbReference type="InterPro" id="IPR004082">
    <property type="entry name" value="OBERON"/>
</dbReference>
<comment type="subcellular location">
    <subcellularLocation>
        <location evidence="1">Nucleus</location>
    </subcellularLocation>
</comment>
<gene>
    <name evidence="11" type="ORF">EUGRSUZ_J01209</name>
</gene>